<dbReference type="AlphaFoldDB" id="A0A1I2E0Z0"/>
<evidence type="ECO:0000313" key="3">
    <source>
        <dbReference type="Proteomes" id="UP000199645"/>
    </source>
</evidence>
<accession>A0A1I2E0Z0</accession>
<keyword evidence="1" id="KW-0732">Signal</keyword>
<evidence type="ECO:0008006" key="4">
    <source>
        <dbReference type="Google" id="ProtNLM"/>
    </source>
</evidence>
<dbReference type="OrthoDB" id="3295189at2"/>
<name>A0A1I2E0Z0_9ACTN</name>
<feature type="signal peptide" evidence="1">
    <location>
        <begin position="1"/>
        <end position="25"/>
    </location>
</feature>
<dbReference type="RefSeq" id="WP_093612658.1">
    <property type="nucleotide sequence ID" value="NZ_BOMT01000034.1"/>
</dbReference>
<keyword evidence="3" id="KW-1185">Reference proteome</keyword>
<reference evidence="2 3" key="1">
    <citation type="submission" date="2016-10" db="EMBL/GenBank/DDBJ databases">
        <authorList>
            <person name="de Groot N.N."/>
        </authorList>
    </citation>
    <scope>NUCLEOTIDE SEQUENCE [LARGE SCALE GENOMIC DNA]</scope>
    <source>
        <strain evidence="2 3">DSM 43019</strain>
    </source>
</reference>
<dbReference type="STRING" id="35752.SAMN05421541_10482"/>
<evidence type="ECO:0000256" key="1">
    <source>
        <dbReference type="SAM" id="SignalP"/>
    </source>
</evidence>
<dbReference type="Proteomes" id="UP000199645">
    <property type="component" value="Unassembled WGS sequence"/>
</dbReference>
<proteinExistence type="predicted"/>
<feature type="chain" id="PRO_5011744410" description="Mce-associated membrane protein" evidence="1">
    <location>
        <begin position="26"/>
        <end position="206"/>
    </location>
</feature>
<evidence type="ECO:0000313" key="2">
    <source>
        <dbReference type="EMBL" id="SFE85910.1"/>
    </source>
</evidence>
<organism evidence="2 3">
    <name type="scientific">Actinoplanes philippinensis</name>
    <dbReference type="NCBI Taxonomy" id="35752"/>
    <lineage>
        <taxon>Bacteria</taxon>
        <taxon>Bacillati</taxon>
        <taxon>Actinomycetota</taxon>
        <taxon>Actinomycetes</taxon>
        <taxon>Micromonosporales</taxon>
        <taxon>Micromonosporaceae</taxon>
        <taxon>Actinoplanes</taxon>
    </lineage>
</organism>
<dbReference type="PROSITE" id="PS51257">
    <property type="entry name" value="PROKAR_LIPOPROTEIN"/>
    <property type="match status" value="1"/>
</dbReference>
<protein>
    <recommendedName>
        <fullName evidence="4">Mce-associated membrane protein</fullName>
    </recommendedName>
</protein>
<sequence>MPLAPRRTTAVLAAALALTATSACATTATTTVVPRTAPSAAPVAVLHTPTPAPPAGKPPTLANTGTAWPRVLGSLIAYGQWLTANPNPALATTITEPGCASANQLTTELRALVADGDFVKPSAPILTSIIAPSASPGTISAATIGIRATRPGQAVYHSPSTLAGNVPSLPPTAMTVSLVLGADSHWRICTVVDHDDPDGEAFTTLL</sequence>
<gene>
    <name evidence="2" type="ORF">SAMN05421541_10482</name>
</gene>
<dbReference type="EMBL" id="FONV01000004">
    <property type="protein sequence ID" value="SFE85910.1"/>
    <property type="molecule type" value="Genomic_DNA"/>
</dbReference>